<dbReference type="Proteomes" id="UP001161704">
    <property type="component" value="Unassembled WGS sequence"/>
</dbReference>
<dbReference type="Gene3D" id="3.40.630.30">
    <property type="match status" value="1"/>
</dbReference>
<accession>A0A125Y219</accession>
<dbReference type="Proteomes" id="UP001163285">
    <property type="component" value="Chromosome"/>
</dbReference>
<name>A0A125Y219_AERCA</name>
<dbReference type="EMBL" id="CP110176">
    <property type="protein sequence ID" value="UZC84595.1"/>
    <property type="molecule type" value="Genomic_DNA"/>
</dbReference>
<evidence type="ECO:0000313" key="8">
    <source>
        <dbReference type="EMBL" id="WFF98304.1"/>
    </source>
</evidence>
<dbReference type="InterPro" id="IPR000182">
    <property type="entry name" value="GNAT_dom"/>
</dbReference>
<dbReference type="PANTHER" id="PTHR43877">
    <property type="entry name" value="AMINOALKYLPHOSPHONATE N-ACETYLTRANSFERASE-RELATED-RELATED"/>
    <property type="match status" value="1"/>
</dbReference>
<dbReference type="OrthoDB" id="336415at2"/>
<dbReference type="PROSITE" id="PS51186">
    <property type="entry name" value="GNAT"/>
    <property type="match status" value="1"/>
</dbReference>
<evidence type="ECO:0000259" key="3">
    <source>
        <dbReference type="PROSITE" id="PS51186"/>
    </source>
</evidence>
<dbReference type="GO" id="GO:0016747">
    <property type="term" value="F:acyltransferase activity, transferring groups other than amino-acyl groups"/>
    <property type="evidence" value="ECO:0007669"/>
    <property type="project" value="InterPro"/>
</dbReference>
<reference evidence="5" key="2">
    <citation type="submission" date="2022-09" db="EMBL/GenBank/DDBJ databases">
        <title>Intensive care unit water sources are persistently colonized with multi-drug resistant bacteria and are the site of extensive horizontal gene transfer of antibiotic resistance genes.</title>
        <authorList>
            <person name="Diorio-Toth L."/>
        </authorList>
    </citation>
    <scope>NUCLEOTIDE SEQUENCE</scope>
    <source>
        <strain evidence="5">GD03710</strain>
        <strain evidence="6">GD03796</strain>
    </source>
</reference>
<evidence type="ECO:0000313" key="5">
    <source>
        <dbReference type="EMBL" id="MDH1505612.1"/>
    </source>
</evidence>
<dbReference type="EMBL" id="JAOCIZ010000038">
    <property type="protein sequence ID" value="MDH1505612.1"/>
    <property type="molecule type" value="Genomic_DNA"/>
</dbReference>
<dbReference type="CDD" id="cd04301">
    <property type="entry name" value="NAT_SF"/>
    <property type="match status" value="1"/>
</dbReference>
<dbReference type="EC" id="2.3.1.-" evidence="5"/>
<protein>
    <submittedName>
        <fullName evidence="4 5">Acetyltransferase</fullName>
        <ecNumber evidence="5">2.3.1.-</ecNumber>
    </submittedName>
</protein>
<dbReference type="Proteomes" id="UP001218423">
    <property type="component" value="Chromosome"/>
</dbReference>
<dbReference type="SUPFAM" id="SSF55729">
    <property type="entry name" value="Acyl-CoA N-acyltransferases (Nat)"/>
    <property type="match status" value="1"/>
</dbReference>
<sequence length="162" mass="17805">MSITIRRAGPEDAAALRDLHAMPHAQAGTLQLPFPSLQQWEQKLTPRDGIYSLLAEWEGEVAGALVLMVEPAPRRRHVASIGMAVHDDWAGRGVGTALMQAALDLADNWLGLTRVELTVWADNQAALALYRKAGFVEEGVARDYGLRHGVLVDALYMARVRR</sequence>
<feature type="domain" description="N-acetyltransferase" evidence="3">
    <location>
        <begin position="3"/>
        <end position="162"/>
    </location>
</feature>
<evidence type="ECO:0000256" key="2">
    <source>
        <dbReference type="ARBA" id="ARBA00023315"/>
    </source>
</evidence>
<dbReference type="EMBL" id="BPOP01000025">
    <property type="protein sequence ID" value="GJB92531.1"/>
    <property type="molecule type" value="Genomic_DNA"/>
</dbReference>
<dbReference type="Proteomes" id="UP001160758">
    <property type="component" value="Unassembled WGS sequence"/>
</dbReference>
<evidence type="ECO:0000256" key="1">
    <source>
        <dbReference type="ARBA" id="ARBA00022679"/>
    </source>
</evidence>
<keyword evidence="1 5" id="KW-0808">Transferase</keyword>
<reference evidence="4 9" key="1">
    <citation type="submission" date="2021-07" db="EMBL/GenBank/DDBJ databases">
        <title>Draft genome sequence of carbapenem-resistant Aeromonas spp. in Japan.</title>
        <authorList>
            <person name="Maehana S."/>
            <person name="Suzuki M."/>
            <person name="Kitasato H."/>
        </authorList>
    </citation>
    <scope>NUCLEOTIDE SEQUENCE [LARGE SCALE GENOMIC DNA]</scope>
    <source>
        <strain evidence="4 9">KAM382</strain>
    </source>
</reference>
<dbReference type="GeneID" id="48820661"/>
<dbReference type="AlphaFoldDB" id="A0A125Y219"/>
<dbReference type="Proteomes" id="UP000737420">
    <property type="component" value="Unassembled WGS sequence"/>
</dbReference>
<dbReference type="InterPro" id="IPR016181">
    <property type="entry name" value="Acyl_CoA_acyltransferase"/>
</dbReference>
<reference evidence="8" key="3">
    <citation type="submission" date="2023-03" db="EMBL/GenBank/DDBJ databases">
        <title>Aeromonas caviae strain AC1520.</title>
        <authorList>
            <person name="Xie T."/>
            <person name="Zhang Q."/>
            <person name="Deng J."/>
            <person name="Li X."/>
        </authorList>
    </citation>
    <scope>NUCLEOTIDE SEQUENCE</scope>
    <source>
        <strain evidence="8">AC1520</strain>
    </source>
</reference>
<evidence type="ECO:0000313" key="4">
    <source>
        <dbReference type="EMBL" id="GJB92531.1"/>
    </source>
</evidence>
<proteinExistence type="predicted"/>
<dbReference type="EMBL" id="CP120942">
    <property type="protein sequence ID" value="WFF98304.1"/>
    <property type="molecule type" value="Genomic_DNA"/>
</dbReference>
<dbReference type="RefSeq" id="WP_010675925.1">
    <property type="nucleotide sequence ID" value="NZ_AP019195.1"/>
</dbReference>
<gene>
    <name evidence="4" type="ORF">KAM382_25920</name>
    <name evidence="6" type="ORF">N5I07_20370</name>
    <name evidence="5" type="ORF">N5I20_11155</name>
    <name evidence="7" type="ORF">OJY61_12110</name>
    <name evidence="8" type="ORF">P5S46_01435</name>
</gene>
<organism evidence="5 10">
    <name type="scientific">Aeromonas caviae</name>
    <name type="common">Aeromonas punctata</name>
    <dbReference type="NCBI Taxonomy" id="648"/>
    <lineage>
        <taxon>Bacteria</taxon>
        <taxon>Pseudomonadati</taxon>
        <taxon>Pseudomonadota</taxon>
        <taxon>Gammaproteobacteria</taxon>
        <taxon>Aeromonadales</taxon>
        <taxon>Aeromonadaceae</taxon>
        <taxon>Aeromonas</taxon>
    </lineage>
</organism>
<dbReference type="EMBL" id="JAOCFT010000001">
    <property type="protein sequence ID" value="MDH1899871.1"/>
    <property type="molecule type" value="Genomic_DNA"/>
</dbReference>
<reference evidence="7" key="4">
    <citation type="submission" date="2023-04" db="EMBL/GenBank/DDBJ databases">
        <title>Whole Genome Sequence of Multi-drug resistant Aeromonas caviae as a gut pathogen in newborn.</title>
        <authorList>
            <person name="Jadhav S.V."/>
            <person name="Saroj S.D."/>
            <person name="Saha U.B."/>
            <person name="Sen S."/>
            <person name="Kher A."/>
        </authorList>
    </citation>
    <scope>NUCLEOTIDE SEQUENCE</scope>
    <source>
        <strain evidence="7">SVJ23</strain>
    </source>
</reference>
<keyword evidence="2 5" id="KW-0012">Acyltransferase</keyword>
<evidence type="ECO:0000313" key="9">
    <source>
        <dbReference type="Proteomes" id="UP000737420"/>
    </source>
</evidence>
<evidence type="ECO:0000313" key="10">
    <source>
        <dbReference type="Proteomes" id="UP001161704"/>
    </source>
</evidence>
<dbReference type="KEGG" id="acav:VI35_01495"/>
<evidence type="ECO:0000313" key="7">
    <source>
        <dbReference type="EMBL" id="UZC84595.1"/>
    </source>
</evidence>
<evidence type="ECO:0000313" key="6">
    <source>
        <dbReference type="EMBL" id="MDH1899871.1"/>
    </source>
</evidence>
<dbReference type="Pfam" id="PF00583">
    <property type="entry name" value="Acetyltransf_1"/>
    <property type="match status" value="1"/>
</dbReference>
<dbReference type="InterPro" id="IPR050832">
    <property type="entry name" value="Bact_Acetyltransf"/>
</dbReference>